<feature type="region of interest" description="Disordered" evidence="3">
    <location>
        <begin position="356"/>
        <end position="435"/>
    </location>
</feature>
<dbReference type="Gene3D" id="2.120.10.80">
    <property type="entry name" value="Kelch-type beta propeller"/>
    <property type="match status" value="2"/>
</dbReference>
<evidence type="ECO:0000313" key="4">
    <source>
        <dbReference type="EMBL" id="OAY77300.1"/>
    </source>
</evidence>
<dbReference type="Gramene" id="Aco002558.1.mrna1">
    <property type="protein sequence ID" value="Aco002558.1.mrna1"/>
    <property type="gene ID" value="Aco002558.1.path1"/>
</dbReference>
<dbReference type="AlphaFoldDB" id="A0A199VKN2"/>
<feature type="compositionally biased region" description="Polar residues" evidence="3">
    <location>
        <begin position="422"/>
        <end position="435"/>
    </location>
</feature>
<evidence type="ECO:0000313" key="7">
    <source>
        <dbReference type="RefSeq" id="XP_020087531.1"/>
    </source>
</evidence>
<protein>
    <submittedName>
        <fullName evidence="7">Kelch domain-containing protein 2-like</fullName>
    </submittedName>
    <submittedName>
        <fullName evidence="4">Rab9 effector protein with kelch motifs</fullName>
    </submittedName>
</protein>
<dbReference type="PANTHER" id="PTHR46228:SF2">
    <property type="entry name" value="KELCH REPEAT PROTEIN (AFU_ORTHOLOGUE AFUA_4G14350)"/>
    <property type="match status" value="1"/>
</dbReference>
<feature type="compositionally biased region" description="Basic and acidic residues" evidence="3">
    <location>
        <begin position="362"/>
        <end position="372"/>
    </location>
</feature>
<organism evidence="4 5">
    <name type="scientific">Ananas comosus</name>
    <name type="common">Pineapple</name>
    <name type="synonym">Ananas ananas</name>
    <dbReference type="NCBI Taxonomy" id="4615"/>
    <lineage>
        <taxon>Eukaryota</taxon>
        <taxon>Viridiplantae</taxon>
        <taxon>Streptophyta</taxon>
        <taxon>Embryophyta</taxon>
        <taxon>Tracheophyta</taxon>
        <taxon>Spermatophyta</taxon>
        <taxon>Magnoliopsida</taxon>
        <taxon>Liliopsida</taxon>
        <taxon>Poales</taxon>
        <taxon>Bromeliaceae</taxon>
        <taxon>Bromelioideae</taxon>
        <taxon>Ananas</taxon>
    </lineage>
</organism>
<evidence type="ECO:0000313" key="5">
    <source>
        <dbReference type="Proteomes" id="UP000092600"/>
    </source>
</evidence>
<reference evidence="4 5" key="1">
    <citation type="journal article" date="2016" name="DNA Res.">
        <title>The draft genome of MD-2 pineapple using hybrid error correction of long reads.</title>
        <authorList>
            <person name="Redwan R.M."/>
            <person name="Saidin A."/>
            <person name="Kumar S.V."/>
        </authorList>
    </citation>
    <scope>NUCLEOTIDE SEQUENCE [LARGE SCALE GENOMIC DNA]</scope>
    <source>
        <strain evidence="5">cv. MD2</strain>
        <tissue evidence="4">Leaf</tissue>
    </source>
</reference>
<dbReference type="GeneID" id="109709632"/>
<dbReference type="SUPFAM" id="SSF117281">
    <property type="entry name" value="Kelch motif"/>
    <property type="match status" value="1"/>
</dbReference>
<sequence>MGSLGMEEVKRRKAMWLYPKVVGFNPPERWGHSACFCDGAVYVFGGCCGGLHYSDVLVLNLETMVWGSLTTTGPRPGNRDSHTATIVGHKMIVFGGTNGSKKVNDLHVLDLQTKEWTKPNCTGTPPCPRESHTATVVGDDNLVIFGGSGEGEANYLNDVHVLDVKNMTWSSPEMKGEIPAPRDSHTAVAIGNKLFIYGGDCGERYHGEVDVLDTQTMAWSRFAVQGSSPGVRAGHAAVSFGSTVYIIGGVGDKQYYSDVWVLDVLTRTWTQLEIRGQHPHGRFSHTAVVTNSDIAIYGGCGEDERPLNELLILQLGSEHPNGRYNISMCKIFSNHWSQEKRKFLRTENMQKDTGMMNGELNQRTRELEKEPRNNLLRGLENMREKRRKTNDARVWEIESEQEEHSLSLSQHSSPSQSDQEQNTVQKLSRSPNGSISASRQFIPLKLHHQKQLSNGIKSASRETLFLGTESPRVVKTEQLLRGVPQPRHEVQFLAAENKPNSLPATHLFMGAEVRGTVDGAFDSGYLMTAVVNGQIFRGVLFSPGPGVVTPRQMINSHANPVHARPLPKSAAFECGHYVRHAQPVQVVKAKQERPKSDLHDVVLTLGGPGGGSAS</sequence>
<proteinExistence type="predicted"/>
<evidence type="ECO:0000313" key="6">
    <source>
        <dbReference type="Proteomes" id="UP000515123"/>
    </source>
</evidence>
<keyword evidence="6" id="KW-1185">Reference proteome</keyword>
<evidence type="ECO:0000256" key="2">
    <source>
        <dbReference type="ARBA" id="ARBA00022737"/>
    </source>
</evidence>
<evidence type="ECO:0000256" key="1">
    <source>
        <dbReference type="ARBA" id="ARBA00022441"/>
    </source>
</evidence>
<dbReference type="Pfam" id="PF24681">
    <property type="entry name" value="Kelch_KLHDC2_KLHL20_DRC7"/>
    <property type="match status" value="1"/>
</dbReference>
<name>A0A199VKN2_ANACO</name>
<dbReference type="RefSeq" id="XP_020087531.1">
    <property type="nucleotide sequence ID" value="XM_020231942.1"/>
</dbReference>
<gene>
    <name evidence="7" type="primary">LOC109709632</name>
    <name evidence="4" type="ORF">ACMD2_01704</name>
</gene>
<accession>A0A199VKN2</accession>
<feature type="compositionally biased region" description="Basic and acidic residues" evidence="3">
    <location>
        <begin position="590"/>
        <end position="600"/>
    </location>
</feature>
<dbReference type="InterPro" id="IPR015915">
    <property type="entry name" value="Kelch-typ_b-propeller"/>
</dbReference>
<dbReference type="PANTHER" id="PTHR46228">
    <property type="entry name" value="KELCH DOMAIN-CONTAINING PROTEIN"/>
    <property type="match status" value="1"/>
</dbReference>
<evidence type="ECO:0000256" key="3">
    <source>
        <dbReference type="SAM" id="MobiDB-lite"/>
    </source>
</evidence>
<dbReference type="Proteomes" id="UP000515123">
    <property type="component" value="Linkage group 4"/>
</dbReference>
<dbReference type="STRING" id="4615.A0A199VKN2"/>
<dbReference type="OrthoDB" id="10251809at2759"/>
<dbReference type="EMBL" id="LSRQ01001555">
    <property type="protein sequence ID" value="OAY77300.1"/>
    <property type="molecule type" value="Genomic_DNA"/>
</dbReference>
<dbReference type="InterPro" id="IPR006652">
    <property type="entry name" value="Kelch_1"/>
</dbReference>
<feature type="region of interest" description="Disordered" evidence="3">
    <location>
        <begin position="590"/>
        <end position="614"/>
    </location>
</feature>
<dbReference type="Pfam" id="PF01344">
    <property type="entry name" value="Kelch_1"/>
    <property type="match status" value="1"/>
</dbReference>
<dbReference type="SMART" id="SM00612">
    <property type="entry name" value="Kelch"/>
    <property type="match status" value="4"/>
</dbReference>
<keyword evidence="2" id="KW-0677">Repeat</keyword>
<dbReference type="Proteomes" id="UP000092600">
    <property type="component" value="Unassembled WGS sequence"/>
</dbReference>
<reference evidence="7" key="2">
    <citation type="submission" date="2025-04" db="UniProtKB">
        <authorList>
            <consortium name="RefSeq"/>
        </authorList>
    </citation>
    <scope>IDENTIFICATION</scope>
    <source>
        <tissue evidence="7">Leaf</tissue>
    </source>
</reference>
<feature type="compositionally biased region" description="Low complexity" evidence="3">
    <location>
        <begin position="406"/>
        <end position="421"/>
    </location>
</feature>
<keyword evidence="1" id="KW-0880">Kelch repeat</keyword>